<name>A0AB38H9K9_9PAST</name>
<reference evidence="1 2" key="1">
    <citation type="submission" date="2018-06" db="EMBL/GenBank/DDBJ databases">
        <authorList>
            <consortium name="Pathogen Informatics"/>
            <person name="Doyle S."/>
        </authorList>
    </citation>
    <scope>NUCLEOTIDE SEQUENCE [LARGE SCALE GENOMIC DNA]</scope>
    <source>
        <strain evidence="1 2">NCTC8540</strain>
    </source>
</reference>
<dbReference type="EMBL" id="UGHJ01000001">
    <property type="protein sequence ID" value="STO67931.1"/>
    <property type="molecule type" value="Genomic_DNA"/>
</dbReference>
<dbReference type="RefSeq" id="WP_115072609.1">
    <property type="nucleotide sequence ID" value="NZ_UGHE01000002.1"/>
</dbReference>
<gene>
    <name evidence="1" type="ORF">NCTC8540_00407</name>
</gene>
<accession>A0AB38H9K9</accession>
<comment type="caution">
    <text evidence="1">The sequence shown here is derived from an EMBL/GenBank/DDBJ whole genome shotgun (WGS) entry which is preliminary data.</text>
</comment>
<dbReference type="AlphaFoldDB" id="A0AB38H9K9"/>
<evidence type="ECO:0000313" key="2">
    <source>
        <dbReference type="Proteomes" id="UP000254496"/>
    </source>
</evidence>
<evidence type="ECO:0000313" key="1">
    <source>
        <dbReference type="EMBL" id="STO67931.1"/>
    </source>
</evidence>
<protein>
    <submittedName>
        <fullName evidence="1">Uncharacterized protein</fullName>
    </submittedName>
</protein>
<proteinExistence type="predicted"/>
<organism evidence="1 2">
    <name type="scientific">Canicola haemoglobinophilus</name>
    <dbReference type="NCBI Taxonomy" id="733"/>
    <lineage>
        <taxon>Bacteria</taxon>
        <taxon>Pseudomonadati</taxon>
        <taxon>Pseudomonadota</taxon>
        <taxon>Gammaproteobacteria</taxon>
        <taxon>Pasteurellales</taxon>
        <taxon>Pasteurellaceae</taxon>
        <taxon>Canicola</taxon>
    </lineage>
</organism>
<sequence length="105" mass="12063">MLYFPSDEVEETFRKHAHCPYCQSTQLQSGSQELLQATFICKQCGEKLDLSDILKDIMPEDSVECPDCESLDVINGVCFDCGFELEAGRDYEQEKYLQYLMAKND</sequence>
<dbReference type="Proteomes" id="UP000254496">
    <property type="component" value="Unassembled WGS sequence"/>
</dbReference>